<dbReference type="Proteomes" id="UP001222800">
    <property type="component" value="Chromosome"/>
</dbReference>
<dbReference type="RefSeq" id="WP_277733023.1">
    <property type="nucleotide sequence ID" value="NZ_CP120733.1"/>
</dbReference>
<dbReference type="Gene3D" id="1.50.10.10">
    <property type="match status" value="1"/>
</dbReference>
<comment type="similarity">
    <text evidence="1">Belongs to the glycosyl hydrolase 8 (cellulase D) family.</text>
</comment>
<keyword evidence="4" id="KW-0732">Signal</keyword>
<dbReference type="InterPro" id="IPR012341">
    <property type="entry name" value="6hp_glycosidase-like_sf"/>
</dbReference>
<accession>A0ABY8EDP4</accession>
<keyword evidence="6" id="KW-1185">Reference proteome</keyword>
<evidence type="ECO:0000256" key="3">
    <source>
        <dbReference type="ARBA" id="ARBA00023295"/>
    </source>
</evidence>
<keyword evidence="3" id="KW-0326">Glycosidase</keyword>
<organism evidence="5 6">
    <name type="scientific">Tepidibacter hydrothermalis</name>
    <dbReference type="NCBI Taxonomy" id="3036126"/>
    <lineage>
        <taxon>Bacteria</taxon>
        <taxon>Bacillati</taxon>
        <taxon>Bacillota</taxon>
        <taxon>Clostridia</taxon>
        <taxon>Peptostreptococcales</taxon>
        <taxon>Peptostreptococcaceae</taxon>
        <taxon>Tepidibacter</taxon>
    </lineage>
</organism>
<dbReference type="GO" id="GO:0016787">
    <property type="term" value="F:hydrolase activity"/>
    <property type="evidence" value="ECO:0007669"/>
    <property type="project" value="UniProtKB-KW"/>
</dbReference>
<feature type="signal peptide" evidence="4">
    <location>
        <begin position="1"/>
        <end position="23"/>
    </location>
</feature>
<sequence>MKKLLFITLLCFTLLFLTNFKSIDNSINVSNMPIKTSYSEYNTLNFILNNMSNSKLGIYTNYLDSKDINIDKATGKDILSESQGLLLLYFLNKDDKPNFDKALKFTIKNLSLKNSTFSWRIRELEFKDNSNCLVNDLRILKALILADEKWDDKYYSKKIKKVSEGLLKYNTKNDICFDFYDTKNKTNSKYNTISHIDLYTLKKLSSLDKRWEKIYESSKNIVLNSQIPNTSFYQYRYNISNKKYINQKNIDLTQNLYTLIHLAEVDLVSLKDVNWIYEEFKKNNKLYSHYSFDLSPESNIESTAIYSLASRLFYLIDEPEKSKELLNKCNDFKVSSKDSPLYGSFANEQTEEVYSFDNLQYLLSISLLDI</sequence>
<evidence type="ECO:0000313" key="6">
    <source>
        <dbReference type="Proteomes" id="UP001222800"/>
    </source>
</evidence>
<evidence type="ECO:0000256" key="1">
    <source>
        <dbReference type="ARBA" id="ARBA00009209"/>
    </source>
</evidence>
<reference evidence="5 6" key="1">
    <citation type="submission" date="2023-03" db="EMBL/GenBank/DDBJ databases">
        <title>Complete genome sequence of Tepidibacter sp. SWIR-1, isolated from a deep-sea hydrothermal vent.</title>
        <authorList>
            <person name="Li X."/>
        </authorList>
    </citation>
    <scope>NUCLEOTIDE SEQUENCE [LARGE SCALE GENOMIC DNA]</scope>
    <source>
        <strain evidence="5 6">SWIR-1</strain>
    </source>
</reference>
<name>A0ABY8EDP4_9FIRM</name>
<proteinExistence type="inferred from homology"/>
<evidence type="ECO:0000256" key="4">
    <source>
        <dbReference type="SAM" id="SignalP"/>
    </source>
</evidence>
<protein>
    <submittedName>
        <fullName evidence="5">Glycosyl hydrolase family 8</fullName>
    </submittedName>
</protein>
<gene>
    <name evidence="5" type="ORF">P4S50_03000</name>
</gene>
<dbReference type="InterPro" id="IPR002037">
    <property type="entry name" value="Glyco_hydro_8"/>
</dbReference>
<feature type="chain" id="PRO_5045190347" evidence="4">
    <location>
        <begin position="24"/>
        <end position="370"/>
    </location>
</feature>
<keyword evidence="2 5" id="KW-0378">Hydrolase</keyword>
<evidence type="ECO:0000313" key="5">
    <source>
        <dbReference type="EMBL" id="WFD11060.1"/>
    </source>
</evidence>
<dbReference type="InterPro" id="IPR008928">
    <property type="entry name" value="6-hairpin_glycosidase_sf"/>
</dbReference>
<dbReference type="SUPFAM" id="SSF48208">
    <property type="entry name" value="Six-hairpin glycosidases"/>
    <property type="match status" value="1"/>
</dbReference>
<evidence type="ECO:0000256" key="2">
    <source>
        <dbReference type="ARBA" id="ARBA00022801"/>
    </source>
</evidence>
<dbReference type="EMBL" id="CP120733">
    <property type="protein sequence ID" value="WFD11060.1"/>
    <property type="molecule type" value="Genomic_DNA"/>
</dbReference>
<dbReference type="Pfam" id="PF01270">
    <property type="entry name" value="Glyco_hydro_8"/>
    <property type="match status" value="1"/>
</dbReference>